<proteinExistence type="predicted"/>
<dbReference type="Proteomes" id="UP001576776">
    <property type="component" value="Unassembled WGS sequence"/>
</dbReference>
<reference evidence="1 2" key="1">
    <citation type="submission" date="2024-09" db="EMBL/GenBank/DDBJ databases">
        <title>Floridaenema gen nov. (Aerosakkonemataceae, Aerosakkonematales ord. nov., Cyanobacteria) from benthic tropical and subtropical fresh waters, with the description of four new species.</title>
        <authorList>
            <person name="Moretto J.A."/>
            <person name="Berthold D.E."/>
            <person name="Lefler F.W."/>
            <person name="Huang I.-S."/>
            <person name="Laughinghouse H. IV."/>
        </authorList>
    </citation>
    <scope>NUCLEOTIDE SEQUENCE [LARGE SCALE GENOMIC DNA]</scope>
    <source>
        <strain evidence="1 2">BLCC-F154</strain>
    </source>
</reference>
<gene>
    <name evidence="1" type="ORF">ACE1B6_06750</name>
</gene>
<evidence type="ECO:0000313" key="2">
    <source>
        <dbReference type="Proteomes" id="UP001576776"/>
    </source>
</evidence>
<keyword evidence="2" id="KW-1185">Reference proteome</keyword>
<sequence length="102" mass="11612">MNYKPTSSQLELNLNNFEFPVANGLTTEKVREFLEIVAKAKLSAQEIRTRAKNGKLEVGYLYGVLQIFPSQTRKSGKFWRWDIVLSPISLANSSTQTSLFQK</sequence>
<organism evidence="1 2">
    <name type="scientific">Floridaenema fluviatile BLCC-F154</name>
    <dbReference type="NCBI Taxonomy" id="3153640"/>
    <lineage>
        <taxon>Bacteria</taxon>
        <taxon>Bacillati</taxon>
        <taxon>Cyanobacteriota</taxon>
        <taxon>Cyanophyceae</taxon>
        <taxon>Oscillatoriophycideae</taxon>
        <taxon>Aerosakkonematales</taxon>
        <taxon>Aerosakkonemataceae</taxon>
        <taxon>Floridanema</taxon>
        <taxon>Floridanema fluviatile</taxon>
    </lineage>
</organism>
<comment type="caution">
    <text evidence="1">The sequence shown here is derived from an EMBL/GenBank/DDBJ whole genome shotgun (WGS) entry which is preliminary data.</text>
</comment>
<evidence type="ECO:0000313" key="1">
    <source>
        <dbReference type="EMBL" id="MFB2934960.1"/>
    </source>
</evidence>
<protein>
    <submittedName>
        <fullName evidence="1">Uncharacterized protein</fullName>
    </submittedName>
</protein>
<dbReference type="RefSeq" id="WP_413256484.1">
    <property type="nucleotide sequence ID" value="NZ_JBHFNS010000029.1"/>
</dbReference>
<dbReference type="EMBL" id="JBHFNS010000029">
    <property type="protein sequence ID" value="MFB2934960.1"/>
    <property type="molecule type" value="Genomic_DNA"/>
</dbReference>
<name>A0ABV4Y825_9CYAN</name>
<accession>A0ABV4Y825</accession>